<dbReference type="InterPro" id="IPR036514">
    <property type="entry name" value="SGNH_hydro_sf"/>
</dbReference>
<reference evidence="3 4" key="1">
    <citation type="submission" date="2019-02" db="EMBL/GenBank/DDBJ databases">
        <title>Deep-cultivation of Planctomycetes and their phenomic and genomic characterization uncovers novel biology.</title>
        <authorList>
            <person name="Wiegand S."/>
            <person name="Jogler M."/>
            <person name="Boedeker C."/>
            <person name="Pinto D."/>
            <person name="Vollmers J."/>
            <person name="Rivas-Marin E."/>
            <person name="Kohn T."/>
            <person name="Peeters S.H."/>
            <person name="Heuer A."/>
            <person name="Rast P."/>
            <person name="Oberbeckmann S."/>
            <person name="Bunk B."/>
            <person name="Jeske O."/>
            <person name="Meyerdierks A."/>
            <person name="Storesund J.E."/>
            <person name="Kallscheuer N."/>
            <person name="Luecker S."/>
            <person name="Lage O.M."/>
            <person name="Pohl T."/>
            <person name="Merkel B.J."/>
            <person name="Hornburger P."/>
            <person name="Mueller R.-W."/>
            <person name="Bruemmer F."/>
            <person name="Labrenz M."/>
            <person name="Spormann A.M."/>
            <person name="Op den Camp H."/>
            <person name="Overmann J."/>
            <person name="Amann R."/>
            <person name="Jetten M.S.M."/>
            <person name="Mascher T."/>
            <person name="Medema M.H."/>
            <person name="Devos D.P."/>
            <person name="Kaster A.-K."/>
            <person name="Ovreas L."/>
            <person name="Rohde M."/>
            <person name="Galperin M.Y."/>
            <person name="Jogler C."/>
        </authorList>
    </citation>
    <scope>NUCLEOTIDE SEQUENCE [LARGE SCALE GENOMIC DNA]</scope>
    <source>
        <strain evidence="3 4">Pan181</strain>
    </source>
</reference>
<sequence>MSSLLNQLMNAHQVLQRAAAAFALSWKGKRLALQMAAPARRSMAVLLMAIALLPSTLHAEKIHVYLVGGQSNADGRAPNNDLPAELNGSQSDIPFYWGKGTSNSHSSPSQITLMYDFLQPGNSRTNQFGPEITFGRAMADYHAARGEKVAIIKYAQGDTNLFSQWKAGGDTTTSGDGDVYKIFQYVVEHGMETIQSDENLNGNSPSPRGDFGTTGTLELCLEGMIWMQGEADTHAERSLVFEDNLRGFIADIRATYGSDLPFVIGQLSSNQTALNSTYLDRVSSAQAAVAAESPYTGLVNTDDFELKSDNLHFSGAGQQALGYAFAEQMQEMRVPEPSGAAIALGASLAFCAGHRWRRTRCRRSLLHCCGAR</sequence>
<dbReference type="InterPro" id="IPR052940">
    <property type="entry name" value="Carb_Esterase_6"/>
</dbReference>
<keyword evidence="1" id="KW-0378">Hydrolase</keyword>
<dbReference type="PANTHER" id="PTHR31988">
    <property type="entry name" value="ESTERASE, PUTATIVE (DUF303)-RELATED"/>
    <property type="match status" value="1"/>
</dbReference>
<evidence type="ECO:0000256" key="1">
    <source>
        <dbReference type="ARBA" id="ARBA00022801"/>
    </source>
</evidence>
<name>A0A518AJX4_9BACT</name>
<dbReference type="OrthoDB" id="9795554at2"/>
<gene>
    <name evidence="3" type="ORF">Pan181_12140</name>
</gene>
<accession>A0A518AJX4</accession>
<dbReference type="AlphaFoldDB" id="A0A518AJX4"/>
<evidence type="ECO:0000259" key="2">
    <source>
        <dbReference type="Pfam" id="PF03629"/>
    </source>
</evidence>
<evidence type="ECO:0000313" key="3">
    <source>
        <dbReference type="EMBL" id="QDU55028.1"/>
    </source>
</evidence>
<dbReference type="PANTHER" id="PTHR31988:SF19">
    <property type="entry name" value="9-O-ACETYL-N-ACETYLNEURAMINIC ACID DEACETYLASE-RELATED"/>
    <property type="match status" value="1"/>
</dbReference>
<dbReference type="Pfam" id="PF03629">
    <property type="entry name" value="SASA"/>
    <property type="match status" value="1"/>
</dbReference>
<dbReference type="Gene3D" id="3.40.50.1110">
    <property type="entry name" value="SGNH hydrolase"/>
    <property type="match status" value="1"/>
</dbReference>
<keyword evidence="4" id="KW-1185">Reference proteome</keyword>
<feature type="domain" description="Sialate O-acetylesterase" evidence="2">
    <location>
        <begin position="62"/>
        <end position="330"/>
    </location>
</feature>
<dbReference type="Proteomes" id="UP000315750">
    <property type="component" value="Chromosome"/>
</dbReference>
<dbReference type="InterPro" id="IPR005181">
    <property type="entry name" value="SASA"/>
</dbReference>
<dbReference type="RefSeq" id="WP_145245935.1">
    <property type="nucleotide sequence ID" value="NZ_CP036278.1"/>
</dbReference>
<dbReference type="EMBL" id="CP036278">
    <property type="protein sequence ID" value="QDU55028.1"/>
    <property type="molecule type" value="Genomic_DNA"/>
</dbReference>
<protein>
    <recommendedName>
        <fullName evidence="2">Sialate O-acetylesterase domain-containing protein</fullName>
    </recommendedName>
</protein>
<evidence type="ECO:0000313" key="4">
    <source>
        <dbReference type="Proteomes" id="UP000315750"/>
    </source>
</evidence>
<proteinExistence type="predicted"/>
<dbReference type="KEGG" id="amuc:Pan181_12140"/>
<dbReference type="GO" id="GO:0016788">
    <property type="term" value="F:hydrolase activity, acting on ester bonds"/>
    <property type="evidence" value="ECO:0007669"/>
    <property type="project" value="UniProtKB-ARBA"/>
</dbReference>
<organism evidence="3 4">
    <name type="scientific">Aeoliella mucimassa</name>
    <dbReference type="NCBI Taxonomy" id="2527972"/>
    <lineage>
        <taxon>Bacteria</taxon>
        <taxon>Pseudomonadati</taxon>
        <taxon>Planctomycetota</taxon>
        <taxon>Planctomycetia</taxon>
        <taxon>Pirellulales</taxon>
        <taxon>Lacipirellulaceae</taxon>
        <taxon>Aeoliella</taxon>
    </lineage>
</organism>
<dbReference type="SUPFAM" id="SSF52266">
    <property type="entry name" value="SGNH hydrolase"/>
    <property type="match status" value="1"/>
</dbReference>